<dbReference type="Proteomes" id="UP000594463">
    <property type="component" value="Chromosome"/>
</dbReference>
<accession>A0A7T1AL30</accession>
<evidence type="ECO:0000313" key="3">
    <source>
        <dbReference type="Proteomes" id="UP000594463"/>
    </source>
</evidence>
<evidence type="ECO:0000313" key="2">
    <source>
        <dbReference type="EMBL" id="QPM67897.1"/>
    </source>
</evidence>
<dbReference type="EMBL" id="CP065383">
    <property type="protein sequence ID" value="QPM67897.1"/>
    <property type="molecule type" value="Genomic_DNA"/>
</dbReference>
<keyword evidence="1" id="KW-0812">Transmembrane</keyword>
<evidence type="ECO:0000256" key="1">
    <source>
        <dbReference type="SAM" id="Phobius"/>
    </source>
</evidence>
<reference evidence="2 3" key="1">
    <citation type="journal article" date="2021" name="Nat. Commun.">
        <title>Isolation of a member of the candidate phylum Atribacteria reveals a unique cell membrane structure.</title>
        <authorList>
            <person name="Taiki K."/>
            <person name="Nobu M.K."/>
            <person name="Kusada H."/>
            <person name="Meng X.-Y."/>
            <person name="Hosoki N."/>
            <person name="Uematsu K."/>
            <person name="Yoshioka H."/>
            <person name="Kamagata Y."/>
            <person name="Tamaki H."/>
        </authorList>
    </citation>
    <scope>NUCLEOTIDE SEQUENCE [LARGE SCALE GENOMIC DNA]</scope>
    <source>
        <strain evidence="2 3">RT761</strain>
    </source>
</reference>
<proteinExistence type="predicted"/>
<keyword evidence="1" id="KW-1133">Transmembrane helix</keyword>
<sequence length="78" mass="8395">MYCARSSFNVATCHGMSNLGLFTLILTFSHQRRRNQNLAPPRSLPPRCLSPIFPRPFVGEGQGEGASFPSSSGVAKAA</sequence>
<feature type="transmembrane region" description="Helical" evidence="1">
    <location>
        <begin position="6"/>
        <end position="28"/>
    </location>
</feature>
<name>A0A7T1AL30_ATRLM</name>
<organism evidence="2 3">
    <name type="scientific">Atribacter laminatus</name>
    <dbReference type="NCBI Taxonomy" id="2847778"/>
    <lineage>
        <taxon>Bacteria</taxon>
        <taxon>Pseudomonadati</taxon>
        <taxon>Atribacterota</taxon>
        <taxon>Atribacteria</taxon>
        <taxon>Atribacterales</taxon>
        <taxon>Atribacteraceae</taxon>
        <taxon>Atribacter</taxon>
    </lineage>
</organism>
<keyword evidence="3" id="KW-1185">Reference proteome</keyword>
<gene>
    <name evidence="2" type="ORF">RT761_01110</name>
</gene>
<dbReference type="KEGG" id="alam:RT761_01110"/>
<keyword evidence="1" id="KW-0472">Membrane</keyword>
<protein>
    <submittedName>
        <fullName evidence="2">Uncharacterized protein</fullName>
    </submittedName>
</protein>
<dbReference type="AlphaFoldDB" id="A0A7T1AL30"/>